<organism evidence="2 3">
    <name type="scientific">Rhizobium ruizarguesonis</name>
    <dbReference type="NCBI Taxonomy" id="2081791"/>
    <lineage>
        <taxon>Bacteria</taxon>
        <taxon>Pseudomonadati</taxon>
        <taxon>Pseudomonadota</taxon>
        <taxon>Alphaproteobacteria</taxon>
        <taxon>Hyphomicrobiales</taxon>
        <taxon>Rhizobiaceae</taxon>
        <taxon>Rhizobium/Agrobacterium group</taxon>
        <taxon>Rhizobium</taxon>
    </lineage>
</organism>
<proteinExistence type="predicted"/>
<sequence length="214" mass="24675">MEPEYITRELADQNLQGDCSEGSFIAFMVCKGAWCGEVVTVAGEYRWDEVVQQWNDEEEQRVTTYDYRVFSMRPGPLIIGIPKKLNEDAKRHLKMAFELFWTDYASCANRLRIVVESLLDQFGINRENGKGEFLNLASRIERLTKTKPDQADFLNALRWLGNAGSHDGIVDFDDLLSCFDMLEHAMIELFEQRDEKRRAEAKRIIAAKGKPDAR</sequence>
<dbReference type="Proteomes" id="UP000294215">
    <property type="component" value="Unassembled WGS sequence"/>
</dbReference>
<evidence type="ECO:0000313" key="2">
    <source>
        <dbReference type="EMBL" id="TBC04685.1"/>
    </source>
</evidence>
<evidence type="ECO:0000259" key="1">
    <source>
        <dbReference type="Pfam" id="PF13643"/>
    </source>
</evidence>
<gene>
    <name evidence="2" type="ORF">ELH40_34970</name>
</gene>
<keyword evidence="2" id="KW-0614">Plasmid</keyword>
<dbReference type="AlphaFoldDB" id="A0AB38HTV8"/>
<dbReference type="Pfam" id="PF13643">
    <property type="entry name" value="DUF4145"/>
    <property type="match status" value="1"/>
</dbReference>
<geneLocation type="plasmid" evidence="2">
    <name>pSM92_Rh03</name>
</geneLocation>
<comment type="caution">
    <text evidence="2">The sequence shown here is derived from an EMBL/GenBank/DDBJ whole genome shotgun (WGS) entry which is preliminary data.</text>
</comment>
<feature type="domain" description="DUF4145" evidence="1">
    <location>
        <begin position="96"/>
        <end position="183"/>
    </location>
</feature>
<accession>A0AB38HTV8</accession>
<dbReference type="EMBL" id="SIMR01000004">
    <property type="protein sequence ID" value="TBC04685.1"/>
    <property type="molecule type" value="Genomic_DNA"/>
</dbReference>
<dbReference type="InterPro" id="IPR025285">
    <property type="entry name" value="DUF4145"/>
</dbReference>
<protein>
    <submittedName>
        <fullName evidence="2">DUF4145 domain-containing protein</fullName>
    </submittedName>
</protein>
<evidence type="ECO:0000313" key="3">
    <source>
        <dbReference type="Proteomes" id="UP000294215"/>
    </source>
</evidence>
<reference evidence="2 3" key="1">
    <citation type="submission" date="2019-02" db="EMBL/GenBank/DDBJ databases">
        <title>The genomic architecture of introgression among sibling species of bacteria.</title>
        <authorList>
            <person name="Cavassim M.I.A."/>
            <person name="Moeskjaer S."/>
            <person name="Moslemi C."/>
            <person name="Fields B."/>
            <person name="Bachmann A."/>
            <person name="Vilhjalmsson B."/>
            <person name="Schierup M.H."/>
            <person name="Young J.P.W."/>
            <person name="Andersen S.U."/>
        </authorList>
    </citation>
    <scope>NUCLEOTIDE SEQUENCE [LARGE SCALE GENOMIC DNA]</scope>
    <source>
        <strain evidence="2 3">SM92</strain>
        <plasmid evidence="2">pSM92_Rh03</plasmid>
    </source>
</reference>
<name>A0AB38HTV8_9HYPH</name>
<dbReference type="RefSeq" id="WP_130721064.1">
    <property type="nucleotide sequence ID" value="NZ_SIMQ01000004.1"/>
</dbReference>